<dbReference type="AlphaFoldDB" id="A0A0G3GTS4"/>
<dbReference type="PROSITE" id="PS00036">
    <property type="entry name" value="BZIP_BASIC"/>
    <property type="match status" value="1"/>
</dbReference>
<dbReference type="RefSeq" id="WP_236690134.1">
    <property type="nucleotide sequence ID" value="NZ_CP011542.1"/>
</dbReference>
<dbReference type="PATRIC" id="fig|571915.4.peg.179"/>
<dbReference type="CDD" id="cd06127">
    <property type="entry name" value="DEDDh"/>
    <property type="match status" value="1"/>
</dbReference>
<feature type="compositionally biased region" description="Basic and acidic residues" evidence="1">
    <location>
        <begin position="14"/>
        <end position="23"/>
    </location>
</feature>
<dbReference type="InterPro" id="IPR004827">
    <property type="entry name" value="bZIP"/>
</dbReference>
<proteinExistence type="predicted"/>
<feature type="region of interest" description="Disordered" evidence="1">
    <location>
        <begin position="1"/>
        <end position="75"/>
    </location>
</feature>
<keyword evidence="4" id="KW-1185">Reference proteome</keyword>
<dbReference type="Gene3D" id="3.30.420.10">
    <property type="entry name" value="Ribonuclease H-like superfamily/Ribonuclease H"/>
    <property type="match status" value="1"/>
</dbReference>
<dbReference type="EMBL" id="CP011542">
    <property type="protein sequence ID" value="AKK04529.1"/>
    <property type="molecule type" value="Genomic_DNA"/>
</dbReference>
<dbReference type="InterPro" id="IPR012337">
    <property type="entry name" value="RNaseH-like_sf"/>
</dbReference>
<feature type="compositionally biased region" description="Basic residues" evidence="1">
    <location>
        <begin position="31"/>
        <end position="40"/>
    </location>
</feature>
<dbReference type="Proteomes" id="UP000035199">
    <property type="component" value="Chromosome"/>
</dbReference>
<dbReference type="KEGG" id="cmv:CMUST_00890"/>
<dbReference type="GO" id="GO:0003700">
    <property type="term" value="F:DNA-binding transcription factor activity"/>
    <property type="evidence" value="ECO:0007669"/>
    <property type="project" value="InterPro"/>
</dbReference>
<feature type="compositionally biased region" description="Basic and acidic residues" evidence="1">
    <location>
        <begin position="63"/>
        <end position="75"/>
    </location>
</feature>
<evidence type="ECO:0000313" key="4">
    <source>
        <dbReference type="Proteomes" id="UP000035199"/>
    </source>
</evidence>
<dbReference type="InterPro" id="IPR036397">
    <property type="entry name" value="RNaseH_sf"/>
</dbReference>
<sequence>MSESSSHTNATHPLSEDSSRSTEKNSTSAQRTRRRRRRRPSGTPTPQPTRNQKSQNRPQRRILSQEEKAEREAKRLQYQAERAEELARSPYIAMTIHSSGIHPSTAHIVAIDALLLSPTGEIVDEYYTVINPVGDPGPQHLHGLTLVEIAEGSRFEQVLKPLGRLIDGRTLIVNNAPLSWGFIHNEARCTMAKAARANRSRNNRNRSRRRHRVGHVPKPKGIIDTLSIARRQAKFLPDIRIRTVARALGLETAAATATVERARQPAADVAREETTLVADMFFHAQGQFPDAIAITTPDTLRADAFGLQRSAIRVDAIEASAQYENPGIYSPDTGLIAGMEVVVAPEITLDPDIIIEAIVAAELFYSEKVTRQTSLVVCNITDPLTGKAMHASRKGIPLISDTDFLELVKTVQPGTTIAPAEAS</sequence>
<evidence type="ECO:0000256" key="1">
    <source>
        <dbReference type="SAM" id="MobiDB-lite"/>
    </source>
</evidence>
<dbReference type="SUPFAM" id="SSF53098">
    <property type="entry name" value="Ribonuclease H-like"/>
    <property type="match status" value="1"/>
</dbReference>
<evidence type="ECO:0000259" key="2">
    <source>
        <dbReference type="PROSITE" id="PS00036"/>
    </source>
</evidence>
<gene>
    <name evidence="3" type="ORF">CMUST_00890</name>
</gene>
<reference evidence="4" key="2">
    <citation type="submission" date="2015-05" db="EMBL/GenBank/DDBJ databases">
        <title>Complete genome sequence of Corynebacterium mustelae DSM 45274, isolated from various tissues of a male ferret with lethal sepsis.</title>
        <authorList>
            <person name="Ruckert C."/>
            <person name="Albersmeier A."/>
            <person name="Winkler A."/>
            <person name="Tauch A."/>
        </authorList>
    </citation>
    <scope>NUCLEOTIDE SEQUENCE [LARGE SCALE GENOMIC DNA]</scope>
    <source>
        <strain evidence="4">DSM 45274</strain>
    </source>
</reference>
<evidence type="ECO:0000313" key="3">
    <source>
        <dbReference type="EMBL" id="AKK04529.1"/>
    </source>
</evidence>
<protein>
    <recommendedName>
        <fullName evidence="2">BZIP domain-containing protein</fullName>
    </recommendedName>
</protein>
<organism evidence="3 4">
    <name type="scientific">Corynebacterium mustelae</name>
    <dbReference type="NCBI Taxonomy" id="571915"/>
    <lineage>
        <taxon>Bacteria</taxon>
        <taxon>Bacillati</taxon>
        <taxon>Actinomycetota</taxon>
        <taxon>Actinomycetes</taxon>
        <taxon>Mycobacteriales</taxon>
        <taxon>Corynebacteriaceae</taxon>
        <taxon>Corynebacterium</taxon>
    </lineage>
</organism>
<dbReference type="GO" id="GO:0003676">
    <property type="term" value="F:nucleic acid binding"/>
    <property type="evidence" value="ECO:0007669"/>
    <property type="project" value="InterPro"/>
</dbReference>
<reference evidence="3 4" key="1">
    <citation type="journal article" date="2015" name="Genome Announc.">
        <title>Complete Genome Sequence of the Type Strain Corynebacterium mustelae DSM 45274, Isolated from Various Tissues of a Male Ferret with Lethal Sepsis.</title>
        <authorList>
            <person name="Ruckert C."/>
            <person name="Eimer J."/>
            <person name="Winkler A."/>
            <person name="Tauch A."/>
        </authorList>
    </citation>
    <scope>NUCLEOTIDE SEQUENCE [LARGE SCALE GENOMIC DNA]</scope>
    <source>
        <strain evidence="3 4">DSM 45274</strain>
    </source>
</reference>
<accession>A0A0G3GTS4</accession>
<dbReference type="STRING" id="571915.CMUST_00890"/>
<feature type="compositionally biased region" description="Low complexity" evidence="1">
    <location>
        <begin position="41"/>
        <end position="50"/>
    </location>
</feature>
<name>A0A0G3GTS4_9CORY</name>
<feature type="compositionally biased region" description="Polar residues" evidence="1">
    <location>
        <begin position="1"/>
        <end position="12"/>
    </location>
</feature>
<feature type="domain" description="BZIP" evidence="2">
    <location>
        <begin position="20"/>
        <end position="35"/>
    </location>
</feature>